<dbReference type="CDD" id="cd12148">
    <property type="entry name" value="fungal_TF_MHR"/>
    <property type="match status" value="1"/>
</dbReference>
<feature type="compositionally biased region" description="Polar residues" evidence="2">
    <location>
        <begin position="62"/>
        <end position="80"/>
    </location>
</feature>
<keyword evidence="5" id="KW-1185">Reference proteome</keyword>
<feature type="region of interest" description="Disordered" evidence="2">
    <location>
        <begin position="61"/>
        <end position="85"/>
    </location>
</feature>
<feature type="compositionally biased region" description="Polar residues" evidence="2">
    <location>
        <begin position="10"/>
        <end position="23"/>
    </location>
</feature>
<keyword evidence="1" id="KW-0539">Nucleus</keyword>
<dbReference type="GO" id="GO:0006351">
    <property type="term" value="P:DNA-templated transcription"/>
    <property type="evidence" value="ECO:0007669"/>
    <property type="project" value="InterPro"/>
</dbReference>
<dbReference type="GO" id="GO:0003677">
    <property type="term" value="F:DNA binding"/>
    <property type="evidence" value="ECO:0007669"/>
    <property type="project" value="InterPro"/>
</dbReference>
<evidence type="ECO:0000256" key="1">
    <source>
        <dbReference type="ARBA" id="ARBA00023242"/>
    </source>
</evidence>
<feature type="region of interest" description="Disordered" evidence="2">
    <location>
        <begin position="620"/>
        <end position="643"/>
    </location>
</feature>
<dbReference type="OrthoDB" id="3266505at2759"/>
<organism evidence="4 5">
    <name type="scientific">Fusarium pseudocircinatum</name>
    <dbReference type="NCBI Taxonomy" id="56676"/>
    <lineage>
        <taxon>Eukaryota</taxon>
        <taxon>Fungi</taxon>
        <taxon>Dikarya</taxon>
        <taxon>Ascomycota</taxon>
        <taxon>Pezizomycotina</taxon>
        <taxon>Sordariomycetes</taxon>
        <taxon>Hypocreomycetidae</taxon>
        <taxon>Hypocreales</taxon>
        <taxon>Nectriaceae</taxon>
        <taxon>Fusarium</taxon>
        <taxon>Fusarium fujikuroi species complex</taxon>
    </lineage>
</organism>
<sequence>MRGTELPTDLNPSVHPTSTSVGGITSKSPFSHTISRDVFCDAERPCVHCVRANAECIPRESISASSSGQTETTREAQTPGSPILPESSIVDLSALMIRGSGSSRGLRHDTSSLPGGTKLLEANTTLPAKHWRNVVGVELPADNILEDLVNSFFSSVNWFMMVFHEDTFRRRYAEMIQQAQVKYQDTTFYWTWLLVLALGAHYAALKDPDAQMSPQYRQLSRDLIAVVETRFLQIIGCQTVETVQICILLGSFTFYTRPTTGLGICGMGVKIAQVIGLHRESFWKETSQLAREVKRRTWWTLEVFDKYTAVAFGRPCIIDDSDCQVEMISDVDIDGHTHGPARPLILYHQHKFRLYRIMGAFLGRKRQRNNFESIGTIHQRMLRWRQELPDVLTLKGQQSSMDQDVVKPTEIHALSLQLTYDNLQIILHRTAVFNNINEPSPFLPTNGISLQQIFTSAMDTSEVSRHPRILDACRRTHADIHVGMTMFTAGVVLCAICLSQPLTEMGSRAKTGVMHITRMCRETTPGPYSGQLVSEQSLGIIDSLVEVMLRKETDMITGRTSYPGLHSTPPNRDTASSVQDSSVGSRAIAPKPSTTAAGPSAPRNDRVLEPIQEVFRQHMSQPPMGASSEPQSSVTGNFGNDRDQEAMGTFNWDGDMSALVDSGLVDASQLWLWADSLDFDSFSDPAGGPSG</sequence>
<evidence type="ECO:0000313" key="4">
    <source>
        <dbReference type="EMBL" id="KAF5579810.1"/>
    </source>
</evidence>
<dbReference type="SMART" id="SM00906">
    <property type="entry name" value="Fungal_trans"/>
    <property type="match status" value="1"/>
</dbReference>
<dbReference type="Pfam" id="PF04082">
    <property type="entry name" value="Fungal_trans"/>
    <property type="match status" value="1"/>
</dbReference>
<evidence type="ECO:0000259" key="3">
    <source>
        <dbReference type="SMART" id="SM00906"/>
    </source>
</evidence>
<feature type="compositionally biased region" description="Polar residues" evidence="2">
    <location>
        <begin position="628"/>
        <end position="638"/>
    </location>
</feature>
<dbReference type="AlphaFoldDB" id="A0A8H5KSM9"/>
<feature type="region of interest" description="Disordered" evidence="2">
    <location>
        <begin position="1"/>
        <end position="23"/>
    </location>
</feature>
<name>A0A8H5KSM9_9HYPO</name>
<feature type="compositionally biased region" description="Polar residues" evidence="2">
    <location>
        <begin position="568"/>
        <end position="584"/>
    </location>
</feature>
<dbReference type="GO" id="GO:0003700">
    <property type="term" value="F:DNA-binding transcription factor activity"/>
    <property type="evidence" value="ECO:0007669"/>
    <property type="project" value="InterPro"/>
</dbReference>
<comment type="caution">
    <text evidence="4">The sequence shown here is derived from an EMBL/GenBank/DDBJ whole genome shotgun (WGS) entry which is preliminary data.</text>
</comment>
<dbReference type="InterPro" id="IPR007219">
    <property type="entry name" value="XnlR_reg_dom"/>
</dbReference>
<dbReference type="PANTHER" id="PTHR46910">
    <property type="entry name" value="TRANSCRIPTION FACTOR PDR1"/>
    <property type="match status" value="1"/>
</dbReference>
<protein>
    <recommendedName>
        <fullName evidence="3">Xylanolytic transcriptional activator regulatory domain-containing protein</fullName>
    </recommendedName>
</protein>
<evidence type="ECO:0000313" key="5">
    <source>
        <dbReference type="Proteomes" id="UP000546213"/>
    </source>
</evidence>
<accession>A0A8H5KSM9</accession>
<reference evidence="4 5" key="1">
    <citation type="submission" date="2020-05" db="EMBL/GenBank/DDBJ databases">
        <title>Identification and distribution of gene clusters putatively required for synthesis of sphingolipid metabolism inhibitors in phylogenetically diverse species of the filamentous fungus Fusarium.</title>
        <authorList>
            <person name="Kim H.-S."/>
            <person name="Busman M."/>
            <person name="Brown D.W."/>
            <person name="Divon H."/>
            <person name="Uhlig S."/>
            <person name="Proctor R.H."/>
        </authorList>
    </citation>
    <scope>NUCLEOTIDE SEQUENCE [LARGE SCALE GENOMIC DNA]</scope>
    <source>
        <strain evidence="4 5">NRRL 36939</strain>
    </source>
</reference>
<gene>
    <name evidence="4" type="ORF">FPCIR_10874</name>
</gene>
<proteinExistence type="predicted"/>
<dbReference type="EMBL" id="JAAOAS010000327">
    <property type="protein sequence ID" value="KAF5579810.1"/>
    <property type="molecule type" value="Genomic_DNA"/>
</dbReference>
<dbReference type="InterPro" id="IPR050987">
    <property type="entry name" value="AtrR-like"/>
</dbReference>
<evidence type="ECO:0000256" key="2">
    <source>
        <dbReference type="SAM" id="MobiDB-lite"/>
    </source>
</evidence>
<dbReference type="GO" id="GO:0008270">
    <property type="term" value="F:zinc ion binding"/>
    <property type="evidence" value="ECO:0007669"/>
    <property type="project" value="InterPro"/>
</dbReference>
<feature type="domain" description="Xylanolytic transcriptional activator regulatory" evidence="3">
    <location>
        <begin position="261"/>
        <end position="334"/>
    </location>
</feature>
<dbReference type="PANTHER" id="PTHR46910:SF17">
    <property type="entry name" value="SCFA-RELATED"/>
    <property type="match status" value="1"/>
</dbReference>
<feature type="region of interest" description="Disordered" evidence="2">
    <location>
        <begin position="558"/>
        <end position="605"/>
    </location>
</feature>
<dbReference type="Proteomes" id="UP000546213">
    <property type="component" value="Unassembled WGS sequence"/>
</dbReference>